<accession>A0A9D4H9N4</accession>
<evidence type="ECO:0000313" key="1">
    <source>
        <dbReference type="EMBL" id="KAH3712856.1"/>
    </source>
</evidence>
<comment type="caution">
    <text evidence="1">The sequence shown here is derived from an EMBL/GenBank/DDBJ whole genome shotgun (WGS) entry which is preliminary data.</text>
</comment>
<dbReference type="Proteomes" id="UP000828390">
    <property type="component" value="Unassembled WGS sequence"/>
</dbReference>
<evidence type="ECO:0000313" key="2">
    <source>
        <dbReference type="Proteomes" id="UP000828390"/>
    </source>
</evidence>
<sequence length="92" mass="10142">MFVYPRGPLQLGGDHVASGNQRALQVDVQEPAPVPHPAGLHDLLRGRLPDAHTYGHPQVCQRRGEVLCARHAVCHTEIVCVHPSPDGIWQHH</sequence>
<keyword evidence="2" id="KW-1185">Reference proteome</keyword>
<dbReference type="AlphaFoldDB" id="A0A9D4H9N4"/>
<reference evidence="1" key="1">
    <citation type="journal article" date="2019" name="bioRxiv">
        <title>The Genome of the Zebra Mussel, Dreissena polymorpha: A Resource for Invasive Species Research.</title>
        <authorList>
            <person name="McCartney M.A."/>
            <person name="Auch B."/>
            <person name="Kono T."/>
            <person name="Mallez S."/>
            <person name="Zhang Y."/>
            <person name="Obille A."/>
            <person name="Becker A."/>
            <person name="Abrahante J.E."/>
            <person name="Garbe J."/>
            <person name="Badalamenti J.P."/>
            <person name="Herman A."/>
            <person name="Mangelson H."/>
            <person name="Liachko I."/>
            <person name="Sullivan S."/>
            <person name="Sone E.D."/>
            <person name="Koren S."/>
            <person name="Silverstein K.A.T."/>
            <person name="Beckman K.B."/>
            <person name="Gohl D.M."/>
        </authorList>
    </citation>
    <scope>NUCLEOTIDE SEQUENCE</scope>
    <source>
        <strain evidence="1">Duluth1</strain>
        <tissue evidence="1">Whole animal</tissue>
    </source>
</reference>
<dbReference type="EMBL" id="JAIWYP010000014">
    <property type="protein sequence ID" value="KAH3712856.1"/>
    <property type="molecule type" value="Genomic_DNA"/>
</dbReference>
<reference evidence="1" key="2">
    <citation type="submission" date="2020-11" db="EMBL/GenBank/DDBJ databases">
        <authorList>
            <person name="McCartney M.A."/>
            <person name="Auch B."/>
            <person name="Kono T."/>
            <person name="Mallez S."/>
            <person name="Becker A."/>
            <person name="Gohl D.M."/>
            <person name="Silverstein K.A.T."/>
            <person name="Koren S."/>
            <person name="Bechman K.B."/>
            <person name="Herman A."/>
            <person name="Abrahante J.E."/>
            <person name="Garbe J."/>
        </authorList>
    </citation>
    <scope>NUCLEOTIDE SEQUENCE</scope>
    <source>
        <strain evidence="1">Duluth1</strain>
        <tissue evidence="1">Whole animal</tissue>
    </source>
</reference>
<proteinExistence type="predicted"/>
<name>A0A9D4H9N4_DREPO</name>
<gene>
    <name evidence="1" type="ORF">DPMN_072614</name>
</gene>
<protein>
    <submittedName>
        <fullName evidence="1">Uncharacterized protein</fullName>
    </submittedName>
</protein>
<organism evidence="1 2">
    <name type="scientific">Dreissena polymorpha</name>
    <name type="common">Zebra mussel</name>
    <name type="synonym">Mytilus polymorpha</name>
    <dbReference type="NCBI Taxonomy" id="45954"/>
    <lineage>
        <taxon>Eukaryota</taxon>
        <taxon>Metazoa</taxon>
        <taxon>Spiralia</taxon>
        <taxon>Lophotrochozoa</taxon>
        <taxon>Mollusca</taxon>
        <taxon>Bivalvia</taxon>
        <taxon>Autobranchia</taxon>
        <taxon>Heteroconchia</taxon>
        <taxon>Euheterodonta</taxon>
        <taxon>Imparidentia</taxon>
        <taxon>Neoheterodontei</taxon>
        <taxon>Myida</taxon>
        <taxon>Dreissenoidea</taxon>
        <taxon>Dreissenidae</taxon>
        <taxon>Dreissena</taxon>
    </lineage>
</organism>